<proteinExistence type="predicted"/>
<name>A0A177UUU0_9BASI</name>
<dbReference type="Proteomes" id="UP000836402">
    <property type="component" value="Unassembled WGS sequence"/>
</dbReference>
<evidence type="ECO:0000313" key="5">
    <source>
        <dbReference type="Proteomes" id="UP000077671"/>
    </source>
</evidence>
<feature type="compositionally biased region" description="Low complexity" evidence="1">
    <location>
        <begin position="229"/>
        <end position="251"/>
    </location>
</feature>
<evidence type="ECO:0008006" key="7">
    <source>
        <dbReference type="Google" id="ProtNLM"/>
    </source>
</evidence>
<reference evidence="4" key="1">
    <citation type="submission" date="2016-04" db="EMBL/GenBank/DDBJ databases">
        <authorList>
            <person name="Nguyen H.D."/>
            <person name="Kesanakurti P."/>
            <person name="Cullis J."/>
            <person name="Levesque C.A."/>
            <person name="Hambleton S."/>
        </authorList>
    </citation>
    <scope>NUCLEOTIDE SEQUENCE</scope>
    <source>
        <strain evidence="4">DAOMC 238032</strain>
    </source>
</reference>
<dbReference type="EMBL" id="CAJHJG010005325">
    <property type="protein sequence ID" value="CAD6949397.1"/>
    <property type="molecule type" value="Genomic_DNA"/>
</dbReference>
<reference evidence="4" key="2">
    <citation type="journal article" date="2019" name="IMA Fungus">
        <title>Genome sequencing and comparison of five Tilletia species to identify candidate genes for the detection of regulated species infecting wheat.</title>
        <authorList>
            <person name="Nguyen H.D.T."/>
            <person name="Sultana T."/>
            <person name="Kesanakurti P."/>
            <person name="Hambleton S."/>
        </authorList>
    </citation>
    <scope>NUCLEOTIDE SEQUENCE</scope>
    <source>
        <strain evidence="4">DAOMC 238032</strain>
    </source>
</reference>
<evidence type="ECO:0000256" key="2">
    <source>
        <dbReference type="SAM" id="SignalP"/>
    </source>
</evidence>
<keyword evidence="6" id="KW-1185">Reference proteome</keyword>
<feature type="region of interest" description="Disordered" evidence="1">
    <location>
        <begin position="132"/>
        <end position="283"/>
    </location>
</feature>
<feature type="signal peptide" evidence="2">
    <location>
        <begin position="1"/>
        <end position="18"/>
    </location>
</feature>
<evidence type="ECO:0000313" key="6">
    <source>
        <dbReference type="Proteomes" id="UP000836402"/>
    </source>
</evidence>
<feature type="chain" id="PRO_5043938042" description="Ig-like domain-containing protein" evidence="2">
    <location>
        <begin position="19"/>
        <end position="283"/>
    </location>
</feature>
<protein>
    <recommendedName>
        <fullName evidence="7">Ig-like domain-containing protein</fullName>
    </recommendedName>
</protein>
<feature type="compositionally biased region" description="Polar residues" evidence="1">
    <location>
        <begin position="156"/>
        <end position="168"/>
    </location>
</feature>
<reference evidence="3" key="3">
    <citation type="submission" date="2020-10" db="EMBL/GenBank/DDBJ databases">
        <authorList>
            <person name="Sedaghatjoo S."/>
        </authorList>
    </citation>
    <scope>NUCLEOTIDE SEQUENCE</scope>
    <source>
        <strain evidence="3">AZH3</strain>
    </source>
</reference>
<gene>
    <name evidence="4" type="ORF">A4X03_0g6458</name>
    <name evidence="3" type="ORF">JKIAZH3_G5530</name>
</gene>
<feature type="compositionally biased region" description="Low complexity" evidence="1">
    <location>
        <begin position="258"/>
        <end position="283"/>
    </location>
</feature>
<evidence type="ECO:0000313" key="4">
    <source>
        <dbReference type="EMBL" id="KAE8250350.1"/>
    </source>
</evidence>
<comment type="caution">
    <text evidence="4">The sequence shown here is derived from an EMBL/GenBank/DDBJ whole genome shotgun (WGS) entry which is preliminary data.</text>
</comment>
<dbReference type="AlphaFoldDB" id="A0A177UUU0"/>
<dbReference type="EMBL" id="LWDD02001240">
    <property type="protein sequence ID" value="KAE8250350.1"/>
    <property type="molecule type" value="Genomic_DNA"/>
</dbReference>
<keyword evidence="2" id="KW-0732">Signal</keyword>
<evidence type="ECO:0000313" key="3">
    <source>
        <dbReference type="EMBL" id="CAD6949397.1"/>
    </source>
</evidence>
<dbReference type="Proteomes" id="UP000077671">
    <property type="component" value="Unassembled WGS sequence"/>
</dbReference>
<sequence length="283" mass="28946">MRFAPFFVFAAVILAVEAKRLDRPKQKMLVSSPVCATAPCQITWNRGQSVVIEWLDAPLGDVSISLEPTSDSGLGSYAISKSVSGKNLKDKCKKKKGTTSCGRYVWHVPNNIAEGRYTVRIRSKKDKSVAFADTVVISRPKPGKPPGKGQGKPTKVTTRPASTSKGNKPSTFTFSVTSSSSPSASSAAAISTISPAPTADPIPTAPPSGSDDDDDHDDGDDSDDDDDSVGGTTSATVVAPPVPSPVTTSTADAALPTGSSEGDSDAGGSVSSGGVSVIAGSTT</sequence>
<feature type="compositionally biased region" description="Acidic residues" evidence="1">
    <location>
        <begin position="210"/>
        <end position="228"/>
    </location>
</feature>
<accession>A0A177UUU0</accession>
<feature type="compositionally biased region" description="Low complexity" evidence="1">
    <location>
        <begin position="169"/>
        <end position="197"/>
    </location>
</feature>
<organism evidence="4 5">
    <name type="scientific">Tilletia caries</name>
    <name type="common">wheat bunt fungus</name>
    <dbReference type="NCBI Taxonomy" id="13290"/>
    <lineage>
        <taxon>Eukaryota</taxon>
        <taxon>Fungi</taxon>
        <taxon>Dikarya</taxon>
        <taxon>Basidiomycota</taxon>
        <taxon>Ustilaginomycotina</taxon>
        <taxon>Exobasidiomycetes</taxon>
        <taxon>Tilletiales</taxon>
        <taxon>Tilletiaceae</taxon>
        <taxon>Tilletia</taxon>
    </lineage>
</organism>
<evidence type="ECO:0000256" key="1">
    <source>
        <dbReference type="SAM" id="MobiDB-lite"/>
    </source>
</evidence>